<dbReference type="Gene3D" id="3.40.50.150">
    <property type="entry name" value="Vaccinia Virus protein VP39"/>
    <property type="match status" value="1"/>
</dbReference>
<name>A0A250K3S9_9BACT</name>
<keyword evidence="2 5" id="KW-0808">Transferase</keyword>
<dbReference type="KEGG" id="mmas:MYMAC_006007"/>
<organism evidence="5 6">
    <name type="scientific">Corallococcus macrosporus DSM 14697</name>
    <dbReference type="NCBI Taxonomy" id="1189310"/>
    <lineage>
        <taxon>Bacteria</taxon>
        <taxon>Pseudomonadati</taxon>
        <taxon>Myxococcota</taxon>
        <taxon>Myxococcia</taxon>
        <taxon>Myxococcales</taxon>
        <taxon>Cystobacterineae</taxon>
        <taxon>Myxococcaceae</taxon>
        <taxon>Corallococcus</taxon>
    </lineage>
</organism>
<dbReference type="GO" id="GO:0008168">
    <property type="term" value="F:methyltransferase activity"/>
    <property type="evidence" value="ECO:0007669"/>
    <property type="project" value="UniProtKB-KW"/>
</dbReference>
<sequence length="289" mass="30685">MTKEQPMGSENKPTSSIDWAAERGKKWLAQLGGMEATLAPVDAPLIQALRLDAPYRIADVACGGGGTTLELFRRAPSGSVVQGIDIAEPLIESARARAQREGCPVLFTQADVAASPPPGAPYERLASRFGVMFFEDPPAAFRNLVRWLAPGGRFAFAVWSSPADNPWMSTVRDAVAEVVDVPTPAPDTPGPFRYAQVDMLRVLLAQAGFAGVEAREWRGGLAIGGGLSASEAASFALAAFSVGDRLVETDEAGRKAVHQSLTDRFSRHESDGVVRLGACVHLVTGTRAE</sequence>
<gene>
    <name evidence="5" type="ORF">MYMAC_006007</name>
</gene>
<dbReference type="GO" id="GO:0032259">
    <property type="term" value="P:methylation"/>
    <property type="evidence" value="ECO:0007669"/>
    <property type="project" value="UniProtKB-KW"/>
</dbReference>
<evidence type="ECO:0000256" key="2">
    <source>
        <dbReference type="ARBA" id="ARBA00022679"/>
    </source>
</evidence>
<dbReference type="InterPro" id="IPR041698">
    <property type="entry name" value="Methyltransf_25"/>
</dbReference>
<evidence type="ECO:0000259" key="4">
    <source>
        <dbReference type="Pfam" id="PF13649"/>
    </source>
</evidence>
<dbReference type="PANTHER" id="PTHR43464">
    <property type="entry name" value="METHYLTRANSFERASE"/>
    <property type="match status" value="1"/>
</dbReference>
<dbReference type="EMBL" id="CP022203">
    <property type="protein sequence ID" value="ATB50352.1"/>
    <property type="molecule type" value="Genomic_DNA"/>
</dbReference>
<keyword evidence="6" id="KW-1185">Reference proteome</keyword>
<dbReference type="Pfam" id="PF13649">
    <property type="entry name" value="Methyltransf_25"/>
    <property type="match status" value="1"/>
</dbReference>
<protein>
    <submittedName>
        <fullName evidence="5">Type 11 methyltransferase</fullName>
    </submittedName>
</protein>
<dbReference type="InterPro" id="IPR029063">
    <property type="entry name" value="SAM-dependent_MTases_sf"/>
</dbReference>
<reference evidence="5 6" key="1">
    <citation type="submission" date="2017-06" db="EMBL/GenBank/DDBJ databases">
        <title>Sequencing and comparative analysis of myxobacterial genomes.</title>
        <authorList>
            <person name="Rupp O."/>
            <person name="Goesmann A."/>
            <person name="Sogaard-Andersen L."/>
        </authorList>
    </citation>
    <scope>NUCLEOTIDE SEQUENCE [LARGE SCALE GENOMIC DNA]</scope>
    <source>
        <strain evidence="5 6">DSM 14697</strain>
    </source>
</reference>
<dbReference type="AlphaFoldDB" id="A0A250K3S9"/>
<proteinExistence type="predicted"/>
<evidence type="ECO:0000256" key="1">
    <source>
        <dbReference type="ARBA" id="ARBA00022603"/>
    </source>
</evidence>
<keyword evidence="3" id="KW-0949">S-adenosyl-L-methionine</keyword>
<dbReference type="Proteomes" id="UP000217343">
    <property type="component" value="Chromosome"/>
</dbReference>
<evidence type="ECO:0000313" key="6">
    <source>
        <dbReference type="Proteomes" id="UP000217343"/>
    </source>
</evidence>
<dbReference type="OrthoDB" id="9777638at2"/>
<accession>A0A250K3S9</accession>
<feature type="domain" description="Methyltransferase" evidence="4">
    <location>
        <begin position="57"/>
        <end position="152"/>
    </location>
</feature>
<dbReference type="PANTHER" id="PTHR43464:SF19">
    <property type="entry name" value="UBIQUINONE BIOSYNTHESIS O-METHYLTRANSFERASE, MITOCHONDRIAL"/>
    <property type="match status" value="1"/>
</dbReference>
<evidence type="ECO:0000256" key="3">
    <source>
        <dbReference type="ARBA" id="ARBA00022691"/>
    </source>
</evidence>
<keyword evidence="1 5" id="KW-0489">Methyltransferase</keyword>
<dbReference type="SUPFAM" id="SSF53335">
    <property type="entry name" value="S-adenosyl-L-methionine-dependent methyltransferases"/>
    <property type="match status" value="1"/>
</dbReference>
<evidence type="ECO:0000313" key="5">
    <source>
        <dbReference type="EMBL" id="ATB50352.1"/>
    </source>
</evidence>
<dbReference type="CDD" id="cd02440">
    <property type="entry name" value="AdoMet_MTases"/>
    <property type="match status" value="1"/>
</dbReference>